<dbReference type="EMBL" id="BHZD01000001">
    <property type="protein sequence ID" value="GCD45360.1"/>
    <property type="molecule type" value="Genomic_DNA"/>
</dbReference>
<dbReference type="Gene3D" id="1.10.10.10">
    <property type="entry name" value="Winged helix-like DNA-binding domain superfamily/Winged helix DNA-binding domain"/>
    <property type="match status" value="1"/>
</dbReference>
<accession>A0A401W7N4</accession>
<organism evidence="1 2">
    <name type="scientific">Streptomyces paromomycinus</name>
    <name type="common">Streptomyces rimosus subsp. paromomycinus</name>
    <dbReference type="NCBI Taxonomy" id="92743"/>
    <lineage>
        <taxon>Bacteria</taxon>
        <taxon>Bacillati</taxon>
        <taxon>Actinomycetota</taxon>
        <taxon>Actinomycetes</taxon>
        <taxon>Kitasatosporales</taxon>
        <taxon>Streptomycetaceae</taxon>
        <taxon>Streptomyces</taxon>
    </lineage>
</organism>
<evidence type="ECO:0000313" key="1">
    <source>
        <dbReference type="EMBL" id="GCD45360.1"/>
    </source>
</evidence>
<reference evidence="1 2" key="1">
    <citation type="submission" date="2018-11" db="EMBL/GenBank/DDBJ databases">
        <title>Whole genome sequence of Streptomyces paromomycinus NBRC 15454(T).</title>
        <authorList>
            <person name="Komaki H."/>
            <person name="Tamura T."/>
        </authorList>
    </citation>
    <scope>NUCLEOTIDE SEQUENCE [LARGE SCALE GENOMIC DNA]</scope>
    <source>
        <strain evidence="1 2">NBRC 15454</strain>
    </source>
</reference>
<sequence>MWYVGGMKADESGFEITQQQGAWMIRMWWPPGPVSGGPQRITIEGAEGAPARDVARGISTTVLRRLDLPSAVKTAAETAPKGQEVMHELTEAMQQAGDTAGALLESEGVSDAYLAVLAAVYKTAADAGEAAPVQWLARRINRSPETVKGHLKQARRDGFLTTIAGKAGGELTDKAEAVLAARTNKDS</sequence>
<comment type="caution">
    <text evidence="1">The sequence shown here is derived from an EMBL/GenBank/DDBJ whole genome shotgun (WGS) entry which is preliminary data.</text>
</comment>
<gene>
    <name evidence="1" type="ORF">GKJPGBOP_05084</name>
</gene>
<name>A0A401W7N4_STREY</name>
<evidence type="ECO:0000313" key="2">
    <source>
        <dbReference type="Proteomes" id="UP000286746"/>
    </source>
</evidence>
<proteinExistence type="predicted"/>
<dbReference type="AlphaFoldDB" id="A0A401W7N4"/>
<protein>
    <submittedName>
        <fullName evidence="1">Uncharacterized protein</fullName>
    </submittedName>
</protein>
<dbReference type="Proteomes" id="UP000286746">
    <property type="component" value="Unassembled WGS sequence"/>
</dbReference>
<dbReference type="InterPro" id="IPR036388">
    <property type="entry name" value="WH-like_DNA-bd_sf"/>
</dbReference>
<keyword evidence="2" id="KW-1185">Reference proteome</keyword>